<keyword evidence="1" id="KW-0732">Signal</keyword>
<dbReference type="PANTHER" id="PTHR48040">
    <property type="entry name" value="PLEIOTROPIC DRUG RESISTANCE PROTEIN 1-LIKE ISOFORM X1"/>
    <property type="match status" value="1"/>
</dbReference>
<evidence type="ECO:0000313" key="2">
    <source>
        <dbReference type="EMBL" id="CAL0325202.1"/>
    </source>
</evidence>
<protein>
    <submittedName>
        <fullName evidence="2">Uncharacterized protein</fullName>
    </submittedName>
</protein>
<proteinExistence type="predicted"/>
<dbReference type="Proteomes" id="UP001497480">
    <property type="component" value="Unassembled WGS sequence"/>
</dbReference>
<dbReference type="AlphaFoldDB" id="A0AAV1XV76"/>
<accession>A0AAV1XV76</accession>
<gene>
    <name evidence="2" type="ORF">LLUT_LOCUS26262</name>
</gene>
<evidence type="ECO:0000313" key="3">
    <source>
        <dbReference type="Proteomes" id="UP001497480"/>
    </source>
</evidence>
<feature type="chain" id="PRO_5043483292" evidence="1">
    <location>
        <begin position="27"/>
        <end position="186"/>
    </location>
</feature>
<name>A0AAV1XV76_LUPLU</name>
<feature type="signal peptide" evidence="1">
    <location>
        <begin position="1"/>
        <end position="26"/>
    </location>
</feature>
<reference evidence="2 3" key="1">
    <citation type="submission" date="2024-03" db="EMBL/GenBank/DDBJ databases">
        <authorList>
            <person name="Martinez-Hernandez J."/>
        </authorList>
    </citation>
    <scope>NUCLEOTIDE SEQUENCE [LARGE SCALE GENOMIC DNA]</scope>
</reference>
<organism evidence="2 3">
    <name type="scientific">Lupinus luteus</name>
    <name type="common">European yellow lupine</name>
    <dbReference type="NCBI Taxonomy" id="3873"/>
    <lineage>
        <taxon>Eukaryota</taxon>
        <taxon>Viridiplantae</taxon>
        <taxon>Streptophyta</taxon>
        <taxon>Embryophyta</taxon>
        <taxon>Tracheophyta</taxon>
        <taxon>Spermatophyta</taxon>
        <taxon>Magnoliopsida</taxon>
        <taxon>eudicotyledons</taxon>
        <taxon>Gunneridae</taxon>
        <taxon>Pentapetalae</taxon>
        <taxon>rosids</taxon>
        <taxon>fabids</taxon>
        <taxon>Fabales</taxon>
        <taxon>Fabaceae</taxon>
        <taxon>Papilionoideae</taxon>
        <taxon>50 kb inversion clade</taxon>
        <taxon>genistoids sensu lato</taxon>
        <taxon>core genistoids</taxon>
        <taxon>Genisteae</taxon>
        <taxon>Lupinus</taxon>
    </lineage>
</organism>
<dbReference type="EMBL" id="CAXHTB010000018">
    <property type="protein sequence ID" value="CAL0325202.1"/>
    <property type="molecule type" value="Genomic_DNA"/>
</dbReference>
<keyword evidence="3" id="KW-1185">Reference proteome</keyword>
<comment type="caution">
    <text evidence="2">The sequence shown here is derived from an EMBL/GenBank/DDBJ whole genome shotgun (WGS) entry which is preliminary data.</text>
</comment>
<evidence type="ECO:0000256" key="1">
    <source>
        <dbReference type="SAM" id="SignalP"/>
    </source>
</evidence>
<dbReference type="PANTHER" id="PTHR48040:SF20">
    <property type="entry name" value="PLEIOTROPIC DRUG RESISTANCE PROTEIN 1"/>
    <property type="match status" value="1"/>
</dbReference>
<sequence length="186" mass="21014">MGHTPLSIRGLQFFPLVLTLDQFAAAFDKPQALISEETLAERNAVRKDHIIELSSTYKGSSGGIQIHGHKGNESRRNVSSRTLSARVGSFSAVHHNKKQGMVLPFTPLSITFDEIRYAVDMPQENNRLCSRKNHYIRISGYCEQTDIHSPHVTVYESLVYSAWLRLPPEVDSSTRQVLDHSIENLR</sequence>